<reference evidence="2" key="1">
    <citation type="journal article" date="2016" name="Gigascience">
        <title>De novo construction of an expanded transcriptome assembly for the western tarnished plant bug, Lygus hesperus.</title>
        <authorList>
            <person name="Tassone E.E."/>
            <person name="Geib S.M."/>
            <person name="Hall B."/>
            <person name="Fabrick J.A."/>
            <person name="Brent C.S."/>
            <person name="Hull J.J."/>
        </authorList>
    </citation>
    <scope>NUCLEOTIDE SEQUENCE</scope>
</reference>
<accession>A0A146MAX3</accession>
<sequence length="115" mass="12687">MHHCRSRYDNDCDSHSALQVLSTCYAWYLSKLSFYGADSSKAKSRATSSCKAVTYEKHLNDHDDDEGAKPKKSGAPKKLSDTDVNFITAMRCATGQASSLPECKRTAISAKQVYV</sequence>
<proteinExistence type="predicted"/>
<name>A0A146MAX3_LYGHE</name>
<evidence type="ECO:0000313" key="2">
    <source>
        <dbReference type="EMBL" id="JAQ16395.1"/>
    </source>
</evidence>
<evidence type="ECO:0000256" key="1">
    <source>
        <dbReference type="SAM" id="MobiDB-lite"/>
    </source>
</evidence>
<protein>
    <submittedName>
        <fullName evidence="2">Uncharacterized protein</fullName>
    </submittedName>
</protein>
<dbReference type="AlphaFoldDB" id="A0A146MAX3"/>
<organism evidence="2">
    <name type="scientific">Lygus hesperus</name>
    <name type="common">Western plant bug</name>
    <dbReference type="NCBI Taxonomy" id="30085"/>
    <lineage>
        <taxon>Eukaryota</taxon>
        <taxon>Metazoa</taxon>
        <taxon>Ecdysozoa</taxon>
        <taxon>Arthropoda</taxon>
        <taxon>Hexapoda</taxon>
        <taxon>Insecta</taxon>
        <taxon>Pterygota</taxon>
        <taxon>Neoptera</taxon>
        <taxon>Paraneoptera</taxon>
        <taxon>Hemiptera</taxon>
        <taxon>Heteroptera</taxon>
        <taxon>Panheteroptera</taxon>
        <taxon>Cimicomorpha</taxon>
        <taxon>Miridae</taxon>
        <taxon>Mirini</taxon>
        <taxon>Lygus</taxon>
    </lineage>
</organism>
<feature type="region of interest" description="Disordered" evidence="1">
    <location>
        <begin position="60"/>
        <end position="79"/>
    </location>
</feature>
<dbReference type="EMBL" id="GDHC01002234">
    <property type="protein sequence ID" value="JAQ16395.1"/>
    <property type="molecule type" value="Transcribed_RNA"/>
</dbReference>
<gene>
    <name evidence="2" type="ORF">g.3527</name>
</gene>